<dbReference type="Proteomes" id="UP000192660">
    <property type="component" value="Unassembled WGS sequence"/>
</dbReference>
<dbReference type="GO" id="GO:0005524">
    <property type="term" value="F:ATP binding"/>
    <property type="evidence" value="ECO:0007669"/>
    <property type="project" value="UniProtKB-KW"/>
</dbReference>
<evidence type="ECO:0000256" key="8">
    <source>
        <dbReference type="ARBA" id="ARBA00022777"/>
    </source>
</evidence>
<dbReference type="InterPro" id="IPR001174">
    <property type="entry name" value="HddA/FKP"/>
</dbReference>
<name>A0A1W1WNY6_SULTA</name>
<dbReference type="PANTHER" id="PTHR43290:SF2">
    <property type="entry name" value="MEVALONATE KINASE"/>
    <property type="match status" value="1"/>
</dbReference>
<evidence type="ECO:0000256" key="4">
    <source>
        <dbReference type="ARBA" id="ARBA00022490"/>
    </source>
</evidence>
<dbReference type="InterPro" id="IPR036554">
    <property type="entry name" value="GHMP_kinase_C_sf"/>
</dbReference>
<dbReference type="Gene3D" id="3.30.230.120">
    <property type="match status" value="1"/>
</dbReference>
<sequence length="329" mass="36556">MASVISKTPLRLPLGGGGTDLPFYYESYGAEFISVAINKFIYVAVTSEIGANTFRIYEDATVSDYEQIADIPEGIHRAVLELFPTVKVGIHSFSDIPSGTGLGSSGSFIVGFINALSTLHGDSWAPVDLAESSCEIEMHRLRRPVGKQDQYIAAFGGVRHFCIDREGHVSVRVISMPPESLKSLRNYLVMYYTGIRRNSAPVLERVARLSTSDHRTQVEKLHEIKLIGREIISVLEKNDTLQLGRLMHEHWEIKRSMTRNPPEIDKWYNLARSHGAVGGKIMGAGEGGMFLFVCPPAKQPNLDHQMRMEGLIPIDFDFYASGSEILVQS</sequence>
<evidence type="ECO:0000256" key="9">
    <source>
        <dbReference type="ARBA" id="ARBA00022840"/>
    </source>
</evidence>
<comment type="similarity">
    <text evidence="2">Belongs to the GHMP kinase family. Mevalonate kinase subfamily.</text>
</comment>
<protein>
    <recommendedName>
        <fullName evidence="3">mevalonate kinase</fullName>
        <ecNumber evidence="3">2.7.1.36</ecNumber>
    </recommendedName>
</protein>
<evidence type="ECO:0000256" key="10">
    <source>
        <dbReference type="ARBA" id="ARBA00022842"/>
    </source>
</evidence>
<reference evidence="15" key="1">
    <citation type="submission" date="2017-04" db="EMBL/GenBank/DDBJ databases">
        <authorList>
            <person name="Varghese N."/>
            <person name="Submissions S."/>
        </authorList>
    </citation>
    <scope>NUCLEOTIDE SEQUENCE [LARGE SCALE GENOMIC DNA]</scope>
    <source>
        <strain evidence="15">DSM 9293</strain>
    </source>
</reference>
<evidence type="ECO:0000256" key="6">
    <source>
        <dbReference type="ARBA" id="ARBA00022679"/>
    </source>
</evidence>
<keyword evidence="11" id="KW-0443">Lipid metabolism</keyword>
<evidence type="ECO:0000256" key="1">
    <source>
        <dbReference type="ARBA" id="ARBA00004496"/>
    </source>
</evidence>
<dbReference type="Pfam" id="PF00288">
    <property type="entry name" value="GHMP_kinases_N"/>
    <property type="match status" value="1"/>
</dbReference>
<dbReference type="RefSeq" id="WP_020373388.1">
    <property type="nucleotide sequence ID" value="NZ_FWWY01000002.1"/>
</dbReference>
<proteinExistence type="inferred from homology"/>
<keyword evidence="6" id="KW-0808">Transferase</keyword>
<keyword evidence="5" id="KW-0444">Lipid biosynthesis</keyword>
<evidence type="ECO:0000313" key="15">
    <source>
        <dbReference type="Proteomes" id="UP000192660"/>
    </source>
</evidence>
<keyword evidence="15" id="KW-1185">Reference proteome</keyword>
<evidence type="ECO:0000259" key="13">
    <source>
        <dbReference type="Pfam" id="PF08544"/>
    </source>
</evidence>
<evidence type="ECO:0000313" key="14">
    <source>
        <dbReference type="EMBL" id="SMC07919.1"/>
    </source>
</evidence>
<gene>
    <name evidence="14" type="ORF">SAMN00768000_3529</name>
</gene>
<dbReference type="InterPro" id="IPR006204">
    <property type="entry name" value="GHMP_kinase_N_dom"/>
</dbReference>
<keyword evidence="8 14" id="KW-0418">Kinase</keyword>
<keyword evidence="4" id="KW-0963">Cytoplasm</keyword>
<dbReference type="AlphaFoldDB" id="A0A1W1WNY6"/>
<dbReference type="GO" id="GO:0004496">
    <property type="term" value="F:mevalonate kinase activity"/>
    <property type="evidence" value="ECO:0007669"/>
    <property type="project" value="UniProtKB-EC"/>
</dbReference>
<evidence type="ECO:0000256" key="7">
    <source>
        <dbReference type="ARBA" id="ARBA00022741"/>
    </source>
</evidence>
<evidence type="ECO:0000256" key="2">
    <source>
        <dbReference type="ARBA" id="ARBA00006495"/>
    </source>
</evidence>
<comment type="subcellular location">
    <subcellularLocation>
        <location evidence="1">Cytoplasm</location>
    </subcellularLocation>
</comment>
<dbReference type="InterPro" id="IPR014606">
    <property type="entry name" value="Heptose_7-P_kinase"/>
</dbReference>
<dbReference type="GO" id="GO:0019287">
    <property type="term" value="P:isopentenyl diphosphate biosynthetic process, mevalonate pathway"/>
    <property type="evidence" value="ECO:0007669"/>
    <property type="project" value="TreeGrafter"/>
</dbReference>
<dbReference type="InterPro" id="IPR006205">
    <property type="entry name" value="Mev_gal_kin"/>
</dbReference>
<feature type="domain" description="GHMP kinase C-terminal" evidence="13">
    <location>
        <begin position="233"/>
        <end position="299"/>
    </location>
</feature>
<dbReference type="SUPFAM" id="SSF54211">
    <property type="entry name" value="Ribosomal protein S5 domain 2-like"/>
    <property type="match status" value="1"/>
</dbReference>
<dbReference type="EMBL" id="FWWY01000002">
    <property type="protein sequence ID" value="SMC07919.1"/>
    <property type="molecule type" value="Genomic_DNA"/>
</dbReference>
<keyword evidence="7" id="KW-0547">Nucleotide-binding</keyword>
<organism evidence="14 15">
    <name type="scientific">Sulfobacillus thermosulfidooxidans (strain DSM 9293 / VKM B-1269 / AT-1)</name>
    <dbReference type="NCBI Taxonomy" id="929705"/>
    <lineage>
        <taxon>Bacteria</taxon>
        <taxon>Bacillati</taxon>
        <taxon>Bacillota</taxon>
        <taxon>Clostridia</taxon>
        <taxon>Eubacteriales</taxon>
        <taxon>Clostridiales Family XVII. Incertae Sedis</taxon>
        <taxon>Sulfobacillus</taxon>
    </lineage>
</organism>
<feature type="domain" description="GHMP kinase N-terminal" evidence="12">
    <location>
        <begin position="78"/>
        <end position="157"/>
    </location>
</feature>
<dbReference type="PROSITE" id="PS00627">
    <property type="entry name" value="GHMP_KINASES_ATP"/>
    <property type="match status" value="1"/>
</dbReference>
<evidence type="ECO:0000259" key="12">
    <source>
        <dbReference type="Pfam" id="PF00288"/>
    </source>
</evidence>
<dbReference type="GO" id="GO:0005829">
    <property type="term" value="C:cytosol"/>
    <property type="evidence" value="ECO:0007669"/>
    <property type="project" value="TreeGrafter"/>
</dbReference>
<keyword evidence="10" id="KW-0460">Magnesium</keyword>
<dbReference type="SUPFAM" id="SSF55060">
    <property type="entry name" value="GHMP Kinase, C-terminal domain"/>
    <property type="match status" value="1"/>
</dbReference>
<dbReference type="InterPro" id="IPR020568">
    <property type="entry name" value="Ribosomal_Su5_D2-typ_SF"/>
</dbReference>
<evidence type="ECO:0000256" key="5">
    <source>
        <dbReference type="ARBA" id="ARBA00022516"/>
    </source>
</evidence>
<dbReference type="InterPro" id="IPR006203">
    <property type="entry name" value="GHMP_knse_ATP-bd_CS"/>
</dbReference>
<dbReference type="PRINTS" id="PR00960">
    <property type="entry name" value="LMBPPROTEIN"/>
</dbReference>
<dbReference type="PIRSF" id="PIRSF036406">
    <property type="entry name" value="Hept_kin"/>
    <property type="match status" value="1"/>
</dbReference>
<dbReference type="EC" id="2.7.1.36" evidence="3"/>
<dbReference type="Pfam" id="PF08544">
    <property type="entry name" value="GHMP_kinases_C"/>
    <property type="match status" value="1"/>
</dbReference>
<evidence type="ECO:0000256" key="11">
    <source>
        <dbReference type="ARBA" id="ARBA00023098"/>
    </source>
</evidence>
<dbReference type="InterPro" id="IPR013750">
    <property type="entry name" value="GHMP_kinase_C_dom"/>
</dbReference>
<dbReference type="PANTHER" id="PTHR43290">
    <property type="entry name" value="MEVALONATE KINASE"/>
    <property type="match status" value="1"/>
</dbReference>
<accession>A0A1W1WNY6</accession>
<evidence type="ECO:0000256" key="3">
    <source>
        <dbReference type="ARBA" id="ARBA00012103"/>
    </source>
</evidence>
<dbReference type="OrthoDB" id="9812992at2"/>
<keyword evidence="9" id="KW-0067">ATP-binding</keyword>